<dbReference type="EMBL" id="JANIEX010000379">
    <property type="protein sequence ID" value="KAJ3567919.1"/>
    <property type="molecule type" value="Genomic_DNA"/>
</dbReference>
<dbReference type="Proteomes" id="UP001213000">
    <property type="component" value="Unassembled WGS sequence"/>
</dbReference>
<reference evidence="2" key="1">
    <citation type="submission" date="2022-07" db="EMBL/GenBank/DDBJ databases">
        <title>Genome Sequence of Leucocoprinus birnbaumii.</title>
        <authorList>
            <person name="Buettner E."/>
        </authorList>
    </citation>
    <scope>NUCLEOTIDE SEQUENCE</scope>
    <source>
        <strain evidence="2">VT141</strain>
    </source>
</reference>
<protein>
    <submittedName>
        <fullName evidence="2">Uncharacterized protein</fullName>
    </submittedName>
</protein>
<feature type="compositionally biased region" description="Polar residues" evidence="1">
    <location>
        <begin position="364"/>
        <end position="424"/>
    </location>
</feature>
<feature type="region of interest" description="Disordered" evidence="1">
    <location>
        <begin position="663"/>
        <end position="691"/>
    </location>
</feature>
<feature type="compositionally biased region" description="Polar residues" evidence="1">
    <location>
        <begin position="496"/>
        <end position="511"/>
    </location>
</feature>
<sequence>MLPFASSQGHKASPPASQPNAPGSSGVPGYNHGPAPGFYPPGYPQSGAFGWDNTSKIIATATHTSLFENRNPVYCELLEKFKQLEAKHGELETAYNTLTERIGTALKGVQTLIQNPPAITSVVVGSTADSSIPLLPTRMPEGTAITCGSSEVDKLLAPLESSKYPEIRFWKQADYNEEAAKRNALKKAASIDSGKAKRGSSRMASGENVMLWFIEEESGEEVSAQKAGDIRELARKTLKSIIEVRPDLSSWTKLTTPYAKYYLSEMYKQYPILRFCKGHWKAEKVAMIVFPGSNRGDDETGGKAEKRAGKTSQRASKKLKIEHRSLEDEPIPDASLLKDATPFNAKFEGGVGFDDNMLIDPQLLNNSSASGSAENQTITGSQNSSNDVSVPARVNTSQEINAADRSSSGDSQGTSADATTSPNFESPLGTSHVDVLGSRNLKDTLDAPQPTQNVTDSTQTGGSSGGGSHPDSDDVDGSSHSTDATNVTQAIEEGQENSQAMAIHQSESLFTENPEAIVLNNGSTQEDSQGADGGVQPFKDIENQEDDLSVRSDSQKLDDLPSRPEGERQPLTDKNAASRVIMPLDPMSDIFGSPKGPTARSDLLVDQENRQSQEKNAGASSKKKGRAKPVTDAKTAGMLFYADYVRRSGKKLTVPEYNMMFSGLPTEERDKWEQLSASYKPKKDAEGDGSK</sequence>
<evidence type="ECO:0000256" key="1">
    <source>
        <dbReference type="SAM" id="MobiDB-lite"/>
    </source>
</evidence>
<comment type="caution">
    <text evidence="2">The sequence shown here is derived from an EMBL/GenBank/DDBJ whole genome shotgun (WGS) entry which is preliminary data.</text>
</comment>
<feature type="compositionally biased region" description="Basic and acidic residues" evidence="1">
    <location>
        <begin position="681"/>
        <end position="691"/>
    </location>
</feature>
<dbReference type="AlphaFoldDB" id="A0AAD5YVW7"/>
<feature type="compositionally biased region" description="Basic and acidic residues" evidence="1">
    <location>
        <begin position="548"/>
        <end position="571"/>
    </location>
</feature>
<evidence type="ECO:0000313" key="3">
    <source>
        <dbReference type="Proteomes" id="UP001213000"/>
    </source>
</evidence>
<evidence type="ECO:0000313" key="2">
    <source>
        <dbReference type="EMBL" id="KAJ3567919.1"/>
    </source>
</evidence>
<feature type="region of interest" description="Disordered" evidence="1">
    <location>
        <begin position="291"/>
        <end position="333"/>
    </location>
</feature>
<gene>
    <name evidence="2" type="ORF">NP233_g6048</name>
</gene>
<feature type="region of interest" description="Disordered" evidence="1">
    <location>
        <begin position="364"/>
        <end position="630"/>
    </location>
</feature>
<name>A0AAD5YVW7_9AGAR</name>
<organism evidence="2 3">
    <name type="scientific">Leucocoprinus birnbaumii</name>
    <dbReference type="NCBI Taxonomy" id="56174"/>
    <lineage>
        <taxon>Eukaryota</taxon>
        <taxon>Fungi</taxon>
        <taxon>Dikarya</taxon>
        <taxon>Basidiomycota</taxon>
        <taxon>Agaricomycotina</taxon>
        <taxon>Agaricomycetes</taxon>
        <taxon>Agaricomycetidae</taxon>
        <taxon>Agaricales</taxon>
        <taxon>Agaricineae</taxon>
        <taxon>Agaricaceae</taxon>
        <taxon>Leucocoprinus</taxon>
    </lineage>
</organism>
<feature type="compositionally biased region" description="Polar residues" evidence="1">
    <location>
        <begin position="1"/>
        <end position="10"/>
    </location>
</feature>
<keyword evidence="3" id="KW-1185">Reference proteome</keyword>
<feature type="region of interest" description="Disordered" evidence="1">
    <location>
        <begin position="1"/>
        <end position="41"/>
    </location>
</feature>
<feature type="compositionally biased region" description="Basic and acidic residues" evidence="1">
    <location>
        <begin position="295"/>
        <end position="308"/>
    </location>
</feature>
<accession>A0AAD5YVW7</accession>
<proteinExistence type="predicted"/>